<evidence type="ECO:0000256" key="3">
    <source>
        <dbReference type="ARBA" id="ARBA00023002"/>
    </source>
</evidence>
<comment type="function">
    <text evidence="5">Converts proline to delta-1-pyrroline-5-carboxylate.</text>
</comment>
<dbReference type="HOGENOM" id="CLU_018202_3_1_1"/>
<dbReference type="GO" id="GO:0010133">
    <property type="term" value="P:L-proline catabolic process to L-glutamate"/>
    <property type="evidence" value="ECO:0007669"/>
    <property type="project" value="TreeGrafter"/>
</dbReference>
<dbReference type="KEGG" id="dse:6615233"/>
<reference evidence="8 9" key="1">
    <citation type="journal article" date="2007" name="Nature">
        <title>Evolution of genes and genomes on the Drosophila phylogeny.</title>
        <authorList>
            <consortium name="Drosophila 12 Genomes Consortium"/>
            <person name="Clark A.G."/>
            <person name="Eisen M.B."/>
            <person name="Smith D.R."/>
            <person name="Bergman C.M."/>
            <person name="Oliver B."/>
            <person name="Markow T.A."/>
            <person name="Kaufman T.C."/>
            <person name="Kellis M."/>
            <person name="Gelbart W."/>
            <person name="Iyer V.N."/>
            <person name="Pollard D.A."/>
            <person name="Sackton T.B."/>
            <person name="Larracuente A.M."/>
            <person name="Singh N.D."/>
            <person name="Abad J.P."/>
            <person name="Abt D.N."/>
            <person name="Adryan B."/>
            <person name="Aguade M."/>
            <person name="Akashi H."/>
            <person name="Anderson W.W."/>
            <person name="Aquadro C.F."/>
            <person name="Ardell D.H."/>
            <person name="Arguello R."/>
            <person name="Artieri C.G."/>
            <person name="Barbash D.A."/>
            <person name="Barker D."/>
            <person name="Barsanti P."/>
            <person name="Batterham P."/>
            <person name="Batzoglou S."/>
            <person name="Begun D."/>
            <person name="Bhutkar A."/>
            <person name="Blanco E."/>
            <person name="Bosak S.A."/>
            <person name="Bradley R.K."/>
            <person name="Brand A.D."/>
            <person name="Brent M.R."/>
            <person name="Brooks A.N."/>
            <person name="Brown R.H."/>
            <person name="Butlin R.K."/>
            <person name="Caggese C."/>
            <person name="Calvi B.R."/>
            <person name="Bernardo de Carvalho A."/>
            <person name="Caspi A."/>
            <person name="Castrezana S."/>
            <person name="Celniker S.E."/>
            <person name="Chang J.L."/>
            <person name="Chapple C."/>
            <person name="Chatterji S."/>
            <person name="Chinwalla A."/>
            <person name="Civetta A."/>
            <person name="Clifton S.W."/>
            <person name="Comeron J.M."/>
            <person name="Costello J.C."/>
            <person name="Coyne J.A."/>
            <person name="Daub J."/>
            <person name="David R.G."/>
            <person name="Delcher A.L."/>
            <person name="Delehaunty K."/>
            <person name="Do C.B."/>
            <person name="Ebling H."/>
            <person name="Edwards K."/>
            <person name="Eickbush T."/>
            <person name="Evans J.D."/>
            <person name="Filipski A."/>
            <person name="Findeiss S."/>
            <person name="Freyhult E."/>
            <person name="Fulton L."/>
            <person name="Fulton R."/>
            <person name="Garcia A.C."/>
            <person name="Gardiner A."/>
            <person name="Garfield D.A."/>
            <person name="Garvin B.E."/>
            <person name="Gibson G."/>
            <person name="Gilbert D."/>
            <person name="Gnerre S."/>
            <person name="Godfrey J."/>
            <person name="Good R."/>
            <person name="Gotea V."/>
            <person name="Gravely B."/>
            <person name="Greenberg A.J."/>
            <person name="Griffiths-Jones S."/>
            <person name="Gross S."/>
            <person name="Guigo R."/>
            <person name="Gustafson E.A."/>
            <person name="Haerty W."/>
            <person name="Hahn M.W."/>
            <person name="Halligan D.L."/>
            <person name="Halpern A.L."/>
            <person name="Halter G.M."/>
            <person name="Han M.V."/>
            <person name="Heger A."/>
            <person name="Hillier L."/>
            <person name="Hinrichs A.S."/>
            <person name="Holmes I."/>
            <person name="Hoskins R.A."/>
            <person name="Hubisz M.J."/>
            <person name="Hultmark D."/>
            <person name="Huntley M.A."/>
            <person name="Jaffe D.B."/>
            <person name="Jagadeeshan S."/>
            <person name="Jeck W.R."/>
            <person name="Johnson J."/>
            <person name="Jones C.D."/>
            <person name="Jordan W.C."/>
            <person name="Karpen G.H."/>
            <person name="Kataoka E."/>
            <person name="Keightley P.D."/>
            <person name="Kheradpour P."/>
            <person name="Kirkness E.F."/>
            <person name="Koerich L.B."/>
            <person name="Kristiansen K."/>
            <person name="Kudrna D."/>
            <person name="Kulathinal R.J."/>
            <person name="Kumar S."/>
            <person name="Kwok R."/>
            <person name="Lander E."/>
            <person name="Langley C.H."/>
            <person name="Lapoint R."/>
            <person name="Lazzaro B.P."/>
            <person name="Lee S.J."/>
            <person name="Levesque L."/>
            <person name="Li R."/>
            <person name="Lin C.F."/>
            <person name="Lin M.F."/>
            <person name="Lindblad-Toh K."/>
            <person name="Llopart A."/>
            <person name="Long M."/>
            <person name="Low L."/>
            <person name="Lozovsky E."/>
            <person name="Lu J."/>
            <person name="Luo M."/>
            <person name="Machado C.A."/>
            <person name="Makalowski W."/>
            <person name="Marzo M."/>
            <person name="Matsuda M."/>
            <person name="Matzkin L."/>
            <person name="McAllister B."/>
            <person name="McBride C.S."/>
            <person name="McKernan B."/>
            <person name="McKernan K."/>
            <person name="Mendez-Lago M."/>
            <person name="Minx P."/>
            <person name="Mollenhauer M.U."/>
            <person name="Montooth K."/>
            <person name="Mount S.M."/>
            <person name="Mu X."/>
            <person name="Myers E."/>
            <person name="Negre B."/>
            <person name="Newfeld S."/>
            <person name="Nielsen R."/>
            <person name="Noor M.A."/>
            <person name="O'Grady P."/>
            <person name="Pachter L."/>
            <person name="Papaceit M."/>
            <person name="Parisi M.J."/>
            <person name="Parisi M."/>
            <person name="Parts L."/>
            <person name="Pedersen J.S."/>
            <person name="Pesole G."/>
            <person name="Phillippy A.M."/>
            <person name="Ponting C.P."/>
            <person name="Pop M."/>
            <person name="Porcelli D."/>
            <person name="Powell J.R."/>
            <person name="Prohaska S."/>
            <person name="Pruitt K."/>
            <person name="Puig M."/>
            <person name="Quesneville H."/>
            <person name="Ram K.R."/>
            <person name="Rand D."/>
            <person name="Rasmussen M.D."/>
            <person name="Reed L.K."/>
            <person name="Reenan R."/>
            <person name="Reily A."/>
            <person name="Remington K.A."/>
            <person name="Rieger T.T."/>
            <person name="Ritchie M.G."/>
            <person name="Robin C."/>
            <person name="Rogers Y.H."/>
            <person name="Rohde C."/>
            <person name="Rozas J."/>
            <person name="Rubenfield M.J."/>
            <person name="Ruiz A."/>
            <person name="Russo S."/>
            <person name="Salzberg S.L."/>
            <person name="Sanchez-Gracia A."/>
            <person name="Saranga D.J."/>
            <person name="Sato H."/>
            <person name="Schaeffer S.W."/>
            <person name="Schatz M.C."/>
            <person name="Schlenke T."/>
            <person name="Schwartz R."/>
            <person name="Segarra C."/>
            <person name="Singh R.S."/>
            <person name="Sirot L."/>
            <person name="Sirota M."/>
            <person name="Sisneros N.B."/>
            <person name="Smith C.D."/>
            <person name="Smith T.F."/>
            <person name="Spieth J."/>
            <person name="Stage D.E."/>
            <person name="Stark A."/>
            <person name="Stephan W."/>
            <person name="Strausberg R.L."/>
            <person name="Strempel S."/>
            <person name="Sturgill D."/>
            <person name="Sutton G."/>
            <person name="Sutton G.G."/>
            <person name="Tao W."/>
            <person name="Teichmann S."/>
            <person name="Tobari Y.N."/>
            <person name="Tomimura Y."/>
            <person name="Tsolas J.M."/>
            <person name="Valente V.L."/>
            <person name="Venter E."/>
            <person name="Venter J.C."/>
            <person name="Vicario S."/>
            <person name="Vieira F.G."/>
            <person name="Vilella A.J."/>
            <person name="Villasante A."/>
            <person name="Walenz B."/>
            <person name="Wang J."/>
            <person name="Wasserman M."/>
            <person name="Watts T."/>
            <person name="Wilson D."/>
            <person name="Wilson R.K."/>
            <person name="Wing R.A."/>
            <person name="Wolfner M.F."/>
            <person name="Wong A."/>
            <person name="Wong G.K."/>
            <person name="Wu C.I."/>
            <person name="Wu G."/>
            <person name="Yamamoto D."/>
            <person name="Yang H.P."/>
            <person name="Yang S.P."/>
            <person name="Yorke J.A."/>
            <person name="Yoshida K."/>
            <person name="Zdobnov E."/>
            <person name="Zhang P."/>
            <person name="Zhang Y."/>
            <person name="Zimin A.V."/>
            <person name="Baldwin J."/>
            <person name="Abdouelleil A."/>
            <person name="Abdulkadir J."/>
            <person name="Abebe A."/>
            <person name="Abera B."/>
            <person name="Abreu J."/>
            <person name="Acer S.C."/>
            <person name="Aftuck L."/>
            <person name="Alexander A."/>
            <person name="An P."/>
            <person name="Anderson E."/>
            <person name="Anderson S."/>
            <person name="Arachi H."/>
            <person name="Azer M."/>
            <person name="Bachantsang P."/>
            <person name="Barry A."/>
            <person name="Bayul T."/>
            <person name="Berlin A."/>
            <person name="Bessette D."/>
            <person name="Bloom T."/>
            <person name="Blye J."/>
            <person name="Boguslavskiy L."/>
            <person name="Bonnet C."/>
            <person name="Boukhgalter B."/>
            <person name="Bourzgui I."/>
            <person name="Brown A."/>
            <person name="Cahill P."/>
            <person name="Channer S."/>
            <person name="Cheshatsang Y."/>
            <person name="Chuda L."/>
            <person name="Citroen M."/>
            <person name="Collymore A."/>
            <person name="Cooke P."/>
            <person name="Costello M."/>
            <person name="D'Aco K."/>
            <person name="Daza R."/>
            <person name="De Haan G."/>
            <person name="DeGray S."/>
            <person name="DeMaso C."/>
            <person name="Dhargay N."/>
            <person name="Dooley K."/>
            <person name="Dooley E."/>
            <person name="Doricent M."/>
            <person name="Dorje P."/>
            <person name="Dorjee K."/>
            <person name="Dupes A."/>
            <person name="Elong R."/>
            <person name="Falk J."/>
            <person name="Farina A."/>
            <person name="Faro S."/>
            <person name="Ferguson D."/>
            <person name="Fisher S."/>
            <person name="Foley C.D."/>
            <person name="Franke A."/>
            <person name="Friedrich D."/>
            <person name="Gadbois L."/>
            <person name="Gearin G."/>
            <person name="Gearin C.R."/>
            <person name="Giannoukos G."/>
            <person name="Goode T."/>
            <person name="Graham J."/>
            <person name="Grandbois E."/>
            <person name="Grewal S."/>
            <person name="Gyaltsen K."/>
            <person name="Hafez N."/>
            <person name="Hagos B."/>
            <person name="Hall J."/>
            <person name="Henson C."/>
            <person name="Hollinger A."/>
            <person name="Honan T."/>
            <person name="Huard M.D."/>
            <person name="Hughes L."/>
            <person name="Hurhula B."/>
            <person name="Husby M.E."/>
            <person name="Kamat A."/>
            <person name="Kanga B."/>
            <person name="Kashin S."/>
            <person name="Khazanovich D."/>
            <person name="Kisner P."/>
            <person name="Lance K."/>
            <person name="Lara M."/>
            <person name="Lee W."/>
            <person name="Lennon N."/>
            <person name="Letendre F."/>
            <person name="LeVine R."/>
            <person name="Lipovsky A."/>
            <person name="Liu X."/>
            <person name="Liu J."/>
            <person name="Liu S."/>
            <person name="Lokyitsang T."/>
            <person name="Lokyitsang Y."/>
            <person name="Lubonja R."/>
            <person name="Lui A."/>
            <person name="MacDonald P."/>
            <person name="Magnisalis V."/>
            <person name="Maru K."/>
            <person name="Matthews C."/>
            <person name="McCusker W."/>
            <person name="McDonough S."/>
            <person name="Mehta T."/>
            <person name="Meldrim J."/>
            <person name="Meneus L."/>
            <person name="Mihai O."/>
            <person name="Mihalev A."/>
            <person name="Mihova T."/>
            <person name="Mittelman R."/>
            <person name="Mlenga V."/>
            <person name="Montmayeur A."/>
            <person name="Mulrain L."/>
            <person name="Navidi A."/>
            <person name="Naylor J."/>
            <person name="Negash T."/>
            <person name="Nguyen T."/>
            <person name="Nguyen N."/>
            <person name="Nicol R."/>
            <person name="Norbu C."/>
            <person name="Norbu N."/>
            <person name="Novod N."/>
            <person name="O'Neill B."/>
            <person name="Osman S."/>
            <person name="Markiewicz E."/>
            <person name="Oyono O.L."/>
            <person name="Patti C."/>
            <person name="Phunkhang P."/>
            <person name="Pierre F."/>
            <person name="Priest M."/>
            <person name="Raghuraman S."/>
            <person name="Rege F."/>
            <person name="Reyes R."/>
            <person name="Rise C."/>
            <person name="Rogov P."/>
            <person name="Ross K."/>
            <person name="Ryan E."/>
            <person name="Settipalli S."/>
            <person name="Shea T."/>
            <person name="Sherpa N."/>
            <person name="Shi L."/>
            <person name="Shih D."/>
            <person name="Sparrow T."/>
            <person name="Spaulding J."/>
            <person name="Stalker J."/>
            <person name="Stange-Thomann N."/>
            <person name="Stavropoulos S."/>
            <person name="Stone C."/>
            <person name="Strader C."/>
            <person name="Tesfaye S."/>
            <person name="Thomson T."/>
            <person name="Thoulutsang Y."/>
            <person name="Thoulutsang D."/>
            <person name="Topham K."/>
            <person name="Topping I."/>
            <person name="Tsamla T."/>
            <person name="Vassiliev H."/>
            <person name="Vo A."/>
            <person name="Wangchuk T."/>
            <person name="Wangdi T."/>
            <person name="Weiand M."/>
            <person name="Wilkinson J."/>
            <person name="Wilson A."/>
            <person name="Yadav S."/>
            <person name="Young G."/>
            <person name="Yu Q."/>
            <person name="Zembek L."/>
            <person name="Zhong D."/>
            <person name="Zimmer A."/>
            <person name="Zwirko Z."/>
            <person name="Jaffe D.B."/>
            <person name="Alvarez P."/>
            <person name="Brockman W."/>
            <person name="Butler J."/>
            <person name="Chin C."/>
            <person name="Gnerre S."/>
            <person name="Grabherr M."/>
            <person name="Kleber M."/>
            <person name="Mauceli E."/>
            <person name="MacCallum I."/>
        </authorList>
    </citation>
    <scope>NUCLEOTIDE SEQUENCE [LARGE SCALE GENOMIC DNA]</scope>
    <source>
        <strain evidence="9">Rob3c / Tucson 14021-0248.25</strain>
    </source>
</reference>
<evidence type="ECO:0000256" key="1">
    <source>
        <dbReference type="ARBA" id="ARBA00004739"/>
    </source>
</evidence>
<dbReference type="PhylomeDB" id="B4I6H5"/>
<comment type="pathway">
    <text evidence="1">Amino-acid degradation; L-proline degradation into L-glutamate; L-glutamate from L-proline: step 1/2.</text>
</comment>
<accession>B4I6H5</accession>
<dbReference type="GO" id="GO:0005739">
    <property type="term" value="C:mitochondrion"/>
    <property type="evidence" value="ECO:0007669"/>
    <property type="project" value="TreeGrafter"/>
</dbReference>
<feature type="region of interest" description="Disordered" evidence="6">
    <location>
        <begin position="83"/>
        <end position="107"/>
    </location>
</feature>
<evidence type="ECO:0000256" key="5">
    <source>
        <dbReference type="RuleBase" id="RU364054"/>
    </source>
</evidence>
<name>B4I6H5_DROSE</name>
<proteinExistence type="inferred from homology"/>
<dbReference type="InterPro" id="IPR015659">
    <property type="entry name" value="Proline_oxidase"/>
</dbReference>
<dbReference type="EC" id="1.5.5.2" evidence="5"/>
<evidence type="ECO:0000313" key="8">
    <source>
        <dbReference type="EMBL" id="EDW56381.1"/>
    </source>
</evidence>
<keyword evidence="4 5" id="KW-0642">Proline metabolism</keyword>
<keyword evidence="9" id="KW-1185">Reference proteome</keyword>
<comment type="cofactor">
    <cofactor evidence="5">
        <name>FAD</name>
        <dbReference type="ChEBI" id="CHEBI:57692"/>
    </cofactor>
</comment>
<comment type="catalytic activity">
    <reaction evidence="5">
        <text>L-proline + a quinone = (S)-1-pyrroline-5-carboxylate + a quinol + H(+)</text>
        <dbReference type="Rhea" id="RHEA:23784"/>
        <dbReference type="ChEBI" id="CHEBI:15378"/>
        <dbReference type="ChEBI" id="CHEBI:17388"/>
        <dbReference type="ChEBI" id="CHEBI:24646"/>
        <dbReference type="ChEBI" id="CHEBI:60039"/>
        <dbReference type="ChEBI" id="CHEBI:132124"/>
        <dbReference type="EC" id="1.5.5.2"/>
    </reaction>
</comment>
<evidence type="ECO:0000313" key="9">
    <source>
        <dbReference type="Proteomes" id="UP000001292"/>
    </source>
</evidence>
<dbReference type="STRING" id="7238.B4I6H5"/>
<comment type="similarity">
    <text evidence="2 5">Belongs to the proline oxidase family.</text>
</comment>
<dbReference type="Gene3D" id="3.20.20.220">
    <property type="match status" value="2"/>
</dbReference>
<dbReference type="GO" id="GO:0004657">
    <property type="term" value="F:proline dehydrogenase activity"/>
    <property type="evidence" value="ECO:0007669"/>
    <property type="project" value="UniProtKB-EC"/>
</dbReference>
<dbReference type="EMBL" id="CH480823">
    <property type="protein sequence ID" value="EDW56381.1"/>
    <property type="molecule type" value="Genomic_DNA"/>
</dbReference>
<dbReference type="AlphaFoldDB" id="B4I6H5"/>
<dbReference type="PANTHER" id="PTHR13914:SF0">
    <property type="entry name" value="PROLINE DEHYDROGENASE 1, MITOCHONDRIAL"/>
    <property type="match status" value="1"/>
</dbReference>
<organism evidence="9">
    <name type="scientific">Drosophila sechellia</name>
    <name type="common">Fruit fly</name>
    <dbReference type="NCBI Taxonomy" id="7238"/>
    <lineage>
        <taxon>Eukaryota</taxon>
        <taxon>Metazoa</taxon>
        <taxon>Ecdysozoa</taxon>
        <taxon>Arthropoda</taxon>
        <taxon>Hexapoda</taxon>
        <taxon>Insecta</taxon>
        <taxon>Pterygota</taxon>
        <taxon>Neoptera</taxon>
        <taxon>Endopterygota</taxon>
        <taxon>Diptera</taxon>
        <taxon>Brachycera</taxon>
        <taxon>Muscomorpha</taxon>
        <taxon>Ephydroidea</taxon>
        <taxon>Drosophilidae</taxon>
        <taxon>Drosophila</taxon>
        <taxon>Sophophora</taxon>
    </lineage>
</organism>
<feature type="domain" description="Proline dehydrogenase" evidence="7">
    <location>
        <begin position="60"/>
        <end position="422"/>
    </location>
</feature>
<keyword evidence="5" id="KW-0285">Flavoprotein</keyword>
<keyword evidence="3 5" id="KW-0560">Oxidoreductase</keyword>
<dbReference type="PANTHER" id="PTHR13914">
    <property type="entry name" value="PROLINE OXIDASE"/>
    <property type="match status" value="1"/>
</dbReference>
<sequence length="452" mass="52121">MESLTNTFTDNNRTNSDNADKQLMKLARNLLGQKLFVLLMKSSFYGHFVAGENRHTIVPALERLRSFGVKPILDYSVEEDITQEEAEKREVESSVSSAGDKKEEGSMPQYHVDKSFADRRYKVSSARTYFYLNEATCERNMEIFIKCLEAVSDDDRKAPRAVATGATFGTGITAIKLTALGRPQLLLQLSEVIMRTRKYMEDMVGGQGNVLTHHKTIKDLEKYYATLGDNKDVKEFLNNVTSDKEGILHLFPWSGIVDEDSQLSDTFRVPDPQTGQMRRLISQIPPKEEEMFRNMIRRLNTIVKAAADLDVRIMVDAEQTYFQPAISRITLEMMRKYNKDKAIVFNTYQCYLRETFREVNTDLEQAKRQNFYFGAKLVRGAYMDQERDRAKSLGYPDPVNPTFEATTEMYHKTLSECLRRIKLMKDCDDDARKIVLWWPRTTKTPCDLPSSR</sequence>
<dbReference type="OMA" id="ITRMHTI"/>
<evidence type="ECO:0000259" key="7">
    <source>
        <dbReference type="Pfam" id="PF01619"/>
    </source>
</evidence>
<keyword evidence="5" id="KW-0274">FAD</keyword>
<dbReference type="GO" id="GO:0071949">
    <property type="term" value="F:FAD binding"/>
    <property type="evidence" value="ECO:0007669"/>
    <property type="project" value="TreeGrafter"/>
</dbReference>
<evidence type="ECO:0000256" key="6">
    <source>
        <dbReference type="SAM" id="MobiDB-lite"/>
    </source>
</evidence>
<gene>
    <name evidence="8" type="primary">Dsec\GM23084</name>
    <name evidence="8" type="ORF">Dsec_GM23084</name>
</gene>
<evidence type="ECO:0000256" key="2">
    <source>
        <dbReference type="ARBA" id="ARBA00005869"/>
    </source>
</evidence>
<dbReference type="Proteomes" id="UP000001292">
    <property type="component" value="Unassembled WGS sequence"/>
</dbReference>
<protein>
    <recommendedName>
        <fullName evidence="5">Proline dehydrogenase</fullName>
        <ecNumber evidence="5">1.5.5.2</ecNumber>
    </recommendedName>
</protein>
<dbReference type="SUPFAM" id="SSF51730">
    <property type="entry name" value="FAD-linked oxidoreductase"/>
    <property type="match status" value="1"/>
</dbReference>
<evidence type="ECO:0000256" key="4">
    <source>
        <dbReference type="ARBA" id="ARBA00023062"/>
    </source>
</evidence>
<dbReference type="InterPro" id="IPR002872">
    <property type="entry name" value="Proline_DH_dom"/>
</dbReference>
<dbReference type="InterPro" id="IPR029041">
    <property type="entry name" value="FAD-linked_oxidoreductase-like"/>
</dbReference>
<dbReference type="Pfam" id="PF01619">
    <property type="entry name" value="Pro_dh"/>
    <property type="match status" value="1"/>
</dbReference>